<feature type="signal peptide" evidence="2">
    <location>
        <begin position="1"/>
        <end position="22"/>
    </location>
</feature>
<feature type="region of interest" description="Disordered" evidence="1">
    <location>
        <begin position="522"/>
        <end position="561"/>
    </location>
</feature>
<dbReference type="PANTHER" id="PTHR43662">
    <property type="match status" value="1"/>
</dbReference>
<evidence type="ECO:0000259" key="3">
    <source>
        <dbReference type="Pfam" id="PF09362"/>
    </source>
</evidence>
<reference evidence="4" key="1">
    <citation type="submission" date="2023-10" db="EMBL/GenBank/DDBJ databases">
        <authorList>
            <person name="Noh H."/>
        </authorList>
    </citation>
    <scope>NUCLEOTIDE SEQUENCE</scope>
    <source>
        <strain evidence="4">DUCC4014</strain>
    </source>
</reference>
<dbReference type="PANTHER" id="PTHR43662:SF3">
    <property type="entry name" value="DOMAIN PROTEIN, PUTATIVE (AFU_ORTHOLOGUE AFUA_6G11970)-RELATED"/>
    <property type="match status" value="1"/>
</dbReference>
<feature type="domain" description="DUF1996" evidence="3">
    <location>
        <begin position="38"/>
        <end position="272"/>
    </location>
</feature>
<dbReference type="EMBL" id="CP086714">
    <property type="protein sequence ID" value="WOO78023.1"/>
    <property type="molecule type" value="Genomic_DNA"/>
</dbReference>
<evidence type="ECO:0000256" key="1">
    <source>
        <dbReference type="SAM" id="MobiDB-lite"/>
    </source>
</evidence>
<dbReference type="InterPro" id="IPR018535">
    <property type="entry name" value="DUF1996"/>
</dbReference>
<gene>
    <name evidence="4" type="ORF">LOC62_01G001575</name>
</gene>
<evidence type="ECO:0000313" key="4">
    <source>
        <dbReference type="EMBL" id="WOO78023.1"/>
    </source>
</evidence>
<organism evidence="4 5">
    <name type="scientific">Vanrija pseudolonga</name>
    <dbReference type="NCBI Taxonomy" id="143232"/>
    <lineage>
        <taxon>Eukaryota</taxon>
        <taxon>Fungi</taxon>
        <taxon>Dikarya</taxon>
        <taxon>Basidiomycota</taxon>
        <taxon>Agaricomycotina</taxon>
        <taxon>Tremellomycetes</taxon>
        <taxon>Trichosporonales</taxon>
        <taxon>Trichosporonaceae</taxon>
        <taxon>Vanrija</taxon>
    </lineage>
</organism>
<accession>A0AAF0Y733</accession>
<keyword evidence="2" id="KW-0732">Signal</keyword>
<keyword evidence="5" id="KW-1185">Reference proteome</keyword>
<dbReference type="AlphaFoldDB" id="A0AAF0Y733"/>
<evidence type="ECO:0000313" key="5">
    <source>
        <dbReference type="Proteomes" id="UP000827549"/>
    </source>
</evidence>
<dbReference type="Pfam" id="PF09362">
    <property type="entry name" value="DUF1996"/>
    <property type="match status" value="1"/>
</dbReference>
<feature type="compositionally biased region" description="Pro residues" evidence="1">
    <location>
        <begin position="552"/>
        <end position="561"/>
    </location>
</feature>
<protein>
    <recommendedName>
        <fullName evidence="3">DUF1996 domain-containing protein</fullName>
    </recommendedName>
</protein>
<sequence length="561" mass="61134">MLLSSSFAALAALALVPSGAVAEFVVHNVKPLVYARLDPIAAPGKVAPHVHILQGASNLREVLNTPEEQQNADCTSAIIQGDNSNYWQPVLYFINKDNKYEAIPHGNTRVYYRTDSNSMRNQPFPQGLRMISGTAMSRDLSDRRTMGISIQTNVKELGAWLPNSTNHPEPYNNVRLTVAFPSCGKADQTLDSPNHFDHMTWPIFRGGGLERENYYGGFCPDSHPIKYPQLLYEIVYYLYPEQTPDPKKKYNVILSNGDVTGNSLHADFVAGWDAAQLAQAVAYDRLEPQRPCNVGMSIEKCPPFASPAINNIDKAMACRFSGQVPAEEVGLFRPIDQLPGCNPVWAPENGLNKPTNCPWFKGDPGFVGPNAWWQKVWGDQSYPIVALDTPDNQDWNNGIASKIFSSGRMGRWGTSPGGGNNDKVMVGSANDINANKNGPGQRNARVNGMKNSCAYNGMYPPTQCIPRKDQWQTYGVNNAAPTYTANSIAAICGATNSHGPVQPSDKYIKGPAPIITTAANCGAFPSPAPPKKREHVHREHFGSEQASGPTAAPTPAPTPTN</sequence>
<feature type="chain" id="PRO_5042084577" description="DUF1996 domain-containing protein" evidence="2">
    <location>
        <begin position="23"/>
        <end position="561"/>
    </location>
</feature>
<dbReference type="Proteomes" id="UP000827549">
    <property type="component" value="Chromosome 1"/>
</dbReference>
<evidence type="ECO:0000256" key="2">
    <source>
        <dbReference type="SAM" id="SignalP"/>
    </source>
</evidence>
<name>A0AAF0Y733_9TREE</name>
<proteinExistence type="predicted"/>
<dbReference type="GeneID" id="87804830"/>
<dbReference type="RefSeq" id="XP_062624055.1">
    <property type="nucleotide sequence ID" value="XM_062768071.1"/>
</dbReference>